<dbReference type="EMBL" id="UZAU01000459">
    <property type="status" value="NOT_ANNOTATED_CDS"/>
    <property type="molecule type" value="Genomic_DNA"/>
</dbReference>
<organism evidence="2 3">
    <name type="scientific">Cannabis sativa</name>
    <name type="common">Hemp</name>
    <name type="synonym">Marijuana</name>
    <dbReference type="NCBI Taxonomy" id="3483"/>
    <lineage>
        <taxon>Eukaryota</taxon>
        <taxon>Viridiplantae</taxon>
        <taxon>Streptophyta</taxon>
        <taxon>Embryophyta</taxon>
        <taxon>Tracheophyta</taxon>
        <taxon>Spermatophyta</taxon>
        <taxon>Magnoliopsida</taxon>
        <taxon>eudicotyledons</taxon>
        <taxon>Gunneridae</taxon>
        <taxon>Pentapetalae</taxon>
        <taxon>rosids</taxon>
        <taxon>fabids</taxon>
        <taxon>Rosales</taxon>
        <taxon>Cannabaceae</taxon>
        <taxon>Cannabis</taxon>
    </lineage>
</organism>
<dbReference type="Gramene" id="evm.model.05.805">
    <property type="protein sequence ID" value="cds.evm.model.05.805"/>
    <property type="gene ID" value="evm.TU.05.805"/>
</dbReference>
<evidence type="ECO:0000313" key="3">
    <source>
        <dbReference type="Proteomes" id="UP000596661"/>
    </source>
</evidence>
<evidence type="ECO:0000259" key="1">
    <source>
        <dbReference type="Pfam" id="PF00078"/>
    </source>
</evidence>
<dbReference type="InterPro" id="IPR000477">
    <property type="entry name" value="RT_dom"/>
</dbReference>
<accession>A0A803PRY0</accession>
<proteinExistence type="predicted"/>
<feature type="domain" description="Reverse transcriptase" evidence="1">
    <location>
        <begin position="18"/>
        <end position="139"/>
    </location>
</feature>
<sequence>MWGFLKAILRVMGFSARWIGLILSCVNSVRYHVINSGQKLGPITPTRGIRQGCHLSPYLFIVCAEGFSSLIRSDESTRRLTGCKVARSAPTISHLLFADDSYVYCQASDEEANHVLSLLRFFEEASGQKVNLHKSSTFFSSNTSMATRSRICSLMCIQEAGVDSMYLGLPSIVGRNKNAVLGFLKEKMRKRINGWEGKFLSRAGKEILIKTVVQALPSYAMNVFLFPIGTCKELERMMANFWWKSNSSNGNGIGIIWMNWERMTKHKFDGGMGFR</sequence>
<dbReference type="EnsemblPlants" id="evm.model.05.805">
    <property type="protein sequence ID" value="cds.evm.model.05.805"/>
    <property type="gene ID" value="evm.TU.05.805"/>
</dbReference>
<keyword evidence="3" id="KW-1185">Reference proteome</keyword>
<dbReference type="AlphaFoldDB" id="A0A803PRY0"/>
<dbReference type="Proteomes" id="UP000596661">
    <property type="component" value="Chromosome 5"/>
</dbReference>
<dbReference type="PANTHER" id="PTHR33116:SF86">
    <property type="entry name" value="REVERSE TRANSCRIPTASE DOMAIN-CONTAINING PROTEIN"/>
    <property type="match status" value="1"/>
</dbReference>
<dbReference type="PANTHER" id="PTHR33116">
    <property type="entry name" value="REVERSE TRANSCRIPTASE ZINC-BINDING DOMAIN-CONTAINING PROTEIN-RELATED-RELATED"/>
    <property type="match status" value="1"/>
</dbReference>
<reference evidence="2" key="2">
    <citation type="submission" date="2021-03" db="UniProtKB">
        <authorList>
            <consortium name="EnsemblPlants"/>
        </authorList>
    </citation>
    <scope>IDENTIFICATION</scope>
</reference>
<dbReference type="OMA" id="DRRINSW"/>
<protein>
    <recommendedName>
        <fullName evidence="1">Reverse transcriptase domain-containing protein</fullName>
    </recommendedName>
</protein>
<name>A0A803PRY0_CANSA</name>
<reference evidence="2" key="1">
    <citation type="submission" date="2018-11" db="EMBL/GenBank/DDBJ databases">
        <authorList>
            <person name="Grassa J C."/>
        </authorList>
    </citation>
    <scope>NUCLEOTIDE SEQUENCE [LARGE SCALE GENOMIC DNA]</scope>
</reference>
<dbReference type="Pfam" id="PF00078">
    <property type="entry name" value="RVT_1"/>
    <property type="match status" value="1"/>
</dbReference>
<evidence type="ECO:0000313" key="2">
    <source>
        <dbReference type="EnsemblPlants" id="cds.evm.model.05.805"/>
    </source>
</evidence>